<accession>A0ABQ0E2D9</accession>
<dbReference type="EMBL" id="BAAFSF010000002">
    <property type="protein sequence ID" value="GAB1251852.1"/>
    <property type="molecule type" value="Genomic_DNA"/>
</dbReference>
<reference evidence="1 2" key="1">
    <citation type="journal article" date="2025" name="Int. J. Syst. Evol. Microbiol.">
        <title>Desulfovibrio falkowii sp. nov., Porphyromonas miyakawae sp. nov., Mediterraneibacter flintii sp. nov. and Owariibacterium komagatae gen. nov., sp. nov., isolated from human faeces.</title>
        <authorList>
            <person name="Hamaguchi T."/>
            <person name="Ohara M."/>
            <person name="Hisatomi A."/>
            <person name="Sekiguchi K."/>
            <person name="Takeda J.I."/>
            <person name="Ueyama J."/>
            <person name="Ito M."/>
            <person name="Nishiwaki H."/>
            <person name="Ogi T."/>
            <person name="Hirayama M."/>
            <person name="Ohkuma M."/>
            <person name="Sakamoto M."/>
            <person name="Ohno K."/>
        </authorList>
    </citation>
    <scope>NUCLEOTIDE SEQUENCE [LARGE SCALE GENOMIC DNA]</scope>
    <source>
        <strain evidence="1 2">13CB11C</strain>
    </source>
</reference>
<name>A0ABQ0E2D9_9PORP</name>
<protein>
    <submittedName>
        <fullName evidence="1">Uncharacterized protein</fullName>
    </submittedName>
</protein>
<evidence type="ECO:0000313" key="1">
    <source>
        <dbReference type="EMBL" id="GAB1251852.1"/>
    </source>
</evidence>
<keyword evidence="2" id="KW-1185">Reference proteome</keyword>
<gene>
    <name evidence="1" type="ORF">Tsumi_09570</name>
</gene>
<dbReference type="Proteomes" id="UP001628220">
    <property type="component" value="Unassembled WGS sequence"/>
</dbReference>
<comment type="caution">
    <text evidence="1">The sequence shown here is derived from an EMBL/GenBank/DDBJ whole genome shotgun (WGS) entry which is preliminary data.</text>
</comment>
<evidence type="ECO:0000313" key="2">
    <source>
        <dbReference type="Proteomes" id="UP001628220"/>
    </source>
</evidence>
<organism evidence="1 2">
    <name type="scientific">Porphyromonas miyakawae</name>
    <dbReference type="NCBI Taxonomy" id="3137470"/>
    <lineage>
        <taxon>Bacteria</taxon>
        <taxon>Pseudomonadati</taxon>
        <taxon>Bacteroidota</taxon>
        <taxon>Bacteroidia</taxon>
        <taxon>Bacteroidales</taxon>
        <taxon>Porphyromonadaceae</taxon>
        <taxon>Porphyromonas</taxon>
    </lineage>
</organism>
<sequence length="175" mass="19435">MAQLPQGEIPFISADGVLAQLFEKPVGASIDFPRGTGELIVEARTENQLAVRYKGSSTKIQFAKLKFRRRPILMLISTAQGIGVVGFYDAKGAPIKESLGLPELDGSIFLPDAEESLRVSLPLALSWNEKEKLMIITAHPEECTNSQLRDSYEGLVNSGDRVVYKWKRRAFKQVK</sequence>
<proteinExistence type="predicted"/>